<dbReference type="GO" id="GO:0016740">
    <property type="term" value="F:transferase activity"/>
    <property type="evidence" value="ECO:0007669"/>
    <property type="project" value="UniProtKB-KW"/>
</dbReference>
<dbReference type="PANTHER" id="PTHR22767:SF6">
    <property type="entry name" value="N-ALPHA-ACETYLTRANSFERASE 15, NATA AUXILIARY SUBUNIT"/>
    <property type="match status" value="1"/>
</dbReference>
<dbReference type="InterPro" id="IPR011990">
    <property type="entry name" value="TPR-like_helical_dom_sf"/>
</dbReference>
<dbReference type="Proteomes" id="UP000314294">
    <property type="component" value="Unassembled WGS sequence"/>
</dbReference>
<gene>
    <name evidence="1" type="primary">NAA15_0</name>
    <name evidence="1" type="ORF">EYF80_043339</name>
</gene>
<keyword evidence="2" id="KW-1185">Reference proteome</keyword>
<dbReference type="EMBL" id="SRLO01000787">
    <property type="protein sequence ID" value="TNN46481.1"/>
    <property type="molecule type" value="Genomic_DNA"/>
</dbReference>
<dbReference type="PANTHER" id="PTHR22767">
    <property type="entry name" value="N-TERMINAL ACETYLTRANSFERASE-RELATED"/>
    <property type="match status" value="1"/>
</dbReference>
<accession>A0A4Z2FZQ9</accession>
<evidence type="ECO:0000313" key="1">
    <source>
        <dbReference type="EMBL" id="TNN46481.1"/>
    </source>
</evidence>
<name>A0A4Z2FZQ9_9TELE</name>
<protein>
    <submittedName>
        <fullName evidence="1">N-alpha-acetyltransferase 15, NatA auxiliary subunit</fullName>
    </submittedName>
</protein>
<sequence length="106" mass="12205">MCREVEGEPELRTATMPTVTLPPKENALFKRILRCYEHKQYRNGLKFCKQILSNPKFAEHGETLAMKGLTLNCLGKKEEAYDLVRRGLRNDLKSHVCILVHVEAHV</sequence>
<dbReference type="OrthoDB" id="10263032at2759"/>
<dbReference type="SUPFAM" id="SSF48452">
    <property type="entry name" value="TPR-like"/>
    <property type="match status" value="1"/>
</dbReference>
<reference evidence="1 2" key="1">
    <citation type="submission" date="2019-03" db="EMBL/GenBank/DDBJ databases">
        <title>First draft genome of Liparis tanakae, snailfish: a comprehensive survey of snailfish specific genes.</title>
        <authorList>
            <person name="Kim W."/>
            <person name="Song I."/>
            <person name="Jeong J.-H."/>
            <person name="Kim D."/>
            <person name="Kim S."/>
            <person name="Ryu S."/>
            <person name="Song J.Y."/>
            <person name="Lee S.K."/>
        </authorList>
    </citation>
    <scope>NUCLEOTIDE SEQUENCE [LARGE SCALE GENOMIC DNA]</scope>
    <source>
        <tissue evidence="1">Muscle</tissue>
    </source>
</reference>
<evidence type="ECO:0000313" key="2">
    <source>
        <dbReference type="Proteomes" id="UP000314294"/>
    </source>
</evidence>
<dbReference type="AlphaFoldDB" id="A0A4Z2FZQ9"/>
<dbReference type="Gene3D" id="1.25.40.1040">
    <property type="match status" value="1"/>
</dbReference>
<organism evidence="1 2">
    <name type="scientific">Liparis tanakae</name>
    <name type="common">Tanaka's snailfish</name>
    <dbReference type="NCBI Taxonomy" id="230148"/>
    <lineage>
        <taxon>Eukaryota</taxon>
        <taxon>Metazoa</taxon>
        <taxon>Chordata</taxon>
        <taxon>Craniata</taxon>
        <taxon>Vertebrata</taxon>
        <taxon>Euteleostomi</taxon>
        <taxon>Actinopterygii</taxon>
        <taxon>Neopterygii</taxon>
        <taxon>Teleostei</taxon>
        <taxon>Neoteleostei</taxon>
        <taxon>Acanthomorphata</taxon>
        <taxon>Eupercaria</taxon>
        <taxon>Perciformes</taxon>
        <taxon>Cottioidei</taxon>
        <taxon>Cottales</taxon>
        <taxon>Liparidae</taxon>
        <taxon>Liparis</taxon>
    </lineage>
</organism>
<keyword evidence="1" id="KW-0808">Transferase</keyword>
<proteinExistence type="predicted"/>
<comment type="caution">
    <text evidence="1">The sequence shown here is derived from an EMBL/GenBank/DDBJ whole genome shotgun (WGS) entry which is preliminary data.</text>
</comment>
<dbReference type="GO" id="GO:0031415">
    <property type="term" value="C:NatA complex"/>
    <property type="evidence" value="ECO:0007669"/>
    <property type="project" value="TreeGrafter"/>
</dbReference>